<evidence type="ECO:0000256" key="2">
    <source>
        <dbReference type="ARBA" id="ARBA00023319"/>
    </source>
</evidence>
<evidence type="ECO:0000259" key="3">
    <source>
        <dbReference type="PROSITE" id="PS50835"/>
    </source>
</evidence>
<accession>A0A667WYY9</accession>
<dbReference type="InterPro" id="IPR003597">
    <property type="entry name" value="Ig_C1-set"/>
</dbReference>
<dbReference type="InterPro" id="IPR050150">
    <property type="entry name" value="IgV_Light_Chain"/>
</dbReference>
<keyword evidence="5" id="KW-1185">Reference proteome</keyword>
<dbReference type="FunFam" id="2.60.40.10:FF:000283">
    <property type="entry name" value="Immunoglobulin kappa constant"/>
    <property type="match status" value="1"/>
</dbReference>
<dbReference type="InterPro" id="IPR003006">
    <property type="entry name" value="Ig/MHC_CS"/>
</dbReference>
<dbReference type="GeneTree" id="ENSGT01150000286991"/>
<reference evidence="4" key="1">
    <citation type="submission" date="2019-06" db="EMBL/GenBank/DDBJ databases">
        <authorList>
            <consortium name="Wellcome Sanger Institute Data Sharing"/>
        </authorList>
    </citation>
    <scope>NUCLEOTIDE SEQUENCE [LARGE SCALE GENOMIC DNA]</scope>
</reference>
<reference evidence="4" key="2">
    <citation type="submission" date="2025-08" db="UniProtKB">
        <authorList>
            <consortium name="Ensembl"/>
        </authorList>
    </citation>
    <scope>IDENTIFICATION</scope>
</reference>
<evidence type="ECO:0000313" key="4">
    <source>
        <dbReference type="Ensembl" id="ENSMMDP00005006883.1"/>
    </source>
</evidence>
<evidence type="ECO:0000313" key="5">
    <source>
        <dbReference type="Proteomes" id="UP000472263"/>
    </source>
</evidence>
<dbReference type="SUPFAM" id="SSF48726">
    <property type="entry name" value="Immunoglobulin"/>
    <property type="match status" value="2"/>
</dbReference>
<dbReference type="InterPro" id="IPR007110">
    <property type="entry name" value="Ig-like_dom"/>
</dbReference>
<dbReference type="SMART" id="SM00407">
    <property type="entry name" value="IGc1"/>
    <property type="match status" value="1"/>
</dbReference>
<dbReference type="PROSITE" id="PS50835">
    <property type="entry name" value="IG_LIKE"/>
    <property type="match status" value="2"/>
</dbReference>
<dbReference type="InterPro" id="IPR003599">
    <property type="entry name" value="Ig_sub"/>
</dbReference>
<dbReference type="SMART" id="SM00409">
    <property type="entry name" value="IG"/>
    <property type="match status" value="2"/>
</dbReference>
<dbReference type="Ensembl" id="ENSMMDT00005007063.1">
    <property type="protein sequence ID" value="ENSMMDP00005006883.1"/>
    <property type="gene ID" value="ENSMMDG00005003767.1"/>
</dbReference>
<dbReference type="SMART" id="SM00408">
    <property type="entry name" value="IGc2"/>
    <property type="match status" value="2"/>
</dbReference>
<dbReference type="PANTHER" id="PTHR23267">
    <property type="entry name" value="IMMUNOGLOBULIN LIGHT CHAIN"/>
    <property type="match status" value="1"/>
</dbReference>
<dbReference type="SMART" id="SM00406">
    <property type="entry name" value="IGv"/>
    <property type="match status" value="1"/>
</dbReference>
<dbReference type="InterPro" id="IPR013106">
    <property type="entry name" value="Ig_V-set"/>
</dbReference>
<keyword evidence="1" id="KW-1015">Disulfide bond</keyword>
<dbReference type="PROSITE" id="PS00290">
    <property type="entry name" value="IG_MHC"/>
    <property type="match status" value="1"/>
</dbReference>
<dbReference type="InterPro" id="IPR003598">
    <property type="entry name" value="Ig_sub2"/>
</dbReference>
<name>A0A667WYY9_9TELE</name>
<feature type="domain" description="Ig-like" evidence="3">
    <location>
        <begin position="5"/>
        <end position="99"/>
    </location>
</feature>
<dbReference type="AlphaFoldDB" id="A0A667WYY9"/>
<feature type="domain" description="Ig-like" evidence="3">
    <location>
        <begin position="128"/>
        <end position="223"/>
    </location>
</feature>
<proteinExistence type="predicted"/>
<dbReference type="Pfam" id="PF07654">
    <property type="entry name" value="C1-set"/>
    <property type="match status" value="1"/>
</dbReference>
<dbReference type="Gene3D" id="2.60.40.10">
    <property type="entry name" value="Immunoglobulins"/>
    <property type="match status" value="2"/>
</dbReference>
<dbReference type="Proteomes" id="UP000472263">
    <property type="component" value="Chromosome 21"/>
</dbReference>
<dbReference type="InterPro" id="IPR013783">
    <property type="entry name" value="Ig-like_fold"/>
</dbReference>
<keyword evidence="2" id="KW-0393">Immunoglobulin domain</keyword>
<protein>
    <recommendedName>
        <fullName evidence="3">Ig-like domain-containing protein</fullName>
    </recommendedName>
</protein>
<reference evidence="4" key="3">
    <citation type="submission" date="2025-09" db="UniProtKB">
        <authorList>
            <consortium name="Ensembl"/>
        </authorList>
    </citation>
    <scope>IDENTIFICATION</scope>
</reference>
<dbReference type="InterPro" id="IPR036179">
    <property type="entry name" value="Ig-like_dom_sf"/>
</dbReference>
<dbReference type="InParanoid" id="A0A667WYY9"/>
<sequence length="229" mass="23996">SSGFPSIICHGGCTADILLTQTPESLEVQPGDSATLSCKASSAIDNDLAWYHQKPGGVPKFLINFDAGTPSRFSAAGSGRDFTLTITGVQAEDAGVYHCWTDSCAASLWYTFGGGTKLIVKTGVSVPPSLALLPPSAKQLKDESTATLVCLLSGYSPQGATVSWTVDGRAVTNGVVTGEEVEKDGGKSARSSTLTLSKALWEQGELYSCKASHDGRETAAELRRTECRV</sequence>
<dbReference type="Pfam" id="PF07686">
    <property type="entry name" value="V-set"/>
    <property type="match status" value="1"/>
</dbReference>
<organism evidence="4 5">
    <name type="scientific">Myripristis murdjan</name>
    <name type="common">pinecone soldierfish</name>
    <dbReference type="NCBI Taxonomy" id="586833"/>
    <lineage>
        <taxon>Eukaryota</taxon>
        <taxon>Metazoa</taxon>
        <taxon>Chordata</taxon>
        <taxon>Craniata</taxon>
        <taxon>Vertebrata</taxon>
        <taxon>Euteleostomi</taxon>
        <taxon>Actinopterygii</taxon>
        <taxon>Neopterygii</taxon>
        <taxon>Teleostei</taxon>
        <taxon>Neoteleostei</taxon>
        <taxon>Acanthomorphata</taxon>
        <taxon>Holocentriformes</taxon>
        <taxon>Holocentridae</taxon>
        <taxon>Myripristis</taxon>
    </lineage>
</organism>
<evidence type="ECO:0000256" key="1">
    <source>
        <dbReference type="ARBA" id="ARBA00023157"/>
    </source>
</evidence>